<keyword evidence="2" id="KW-1185">Reference proteome</keyword>
<dbReference type="KEGG" id="bfa:Bfae_23710"/>
<evidence type="ECO:0008006" key="3">
    <source>
        <dbReference type="Google" id="ProtNLM"/>
    </source>
</evidence>
<accession>C7MFE6</accession>
<dbReference type="AlphaFoldDB" id="C7MFE6"/>
<protein>
    <recommendedName>
        <fullName evidence="3">Pilus assembly protein CpaE</fullName>
    </recommendedName>
</protein>
<name>C7MFE6_BRAFD</name>
<dbReference type="HOGENOM" id="CLU_155799_0_0_11"/>
<dbReference type="Proteomes" id="UP000001919">
    <property type="component" value="Chromosome"/>
</dbReference>
<dbReference type="EMBL" id="CP001643">
    <property type="protein sequence ID" value="ACU86163.1"/>
    <property type="molecule type" value="Genomic_DNA"/>
</dbReference>
<gene>
    <name evidence="1" type="ordered locus">Bfae_23710</name>
</gene>
<reference evidence="1 2" key="1">
    <citation type="journal article" date="2009" name="Stand. Genomic Sci.">
        <title>Complete genome sequence of Brachybacterium faecium type strain (Schefferle 6-10).</title>
        <authorList>
            <person name="Lapidus A."/>
            <person name="Pukall R."/>
            <person name="Labuttii K."/>
            <person name="Copeland A."/>
            <person name="Del Rio T.G."/>
            <person name="Nolan M."/>
            <person name="Chen F."/>
            <person name="Lucas S."/>
            <person name="Tice H."/>
            <person name="Cheng J.F."/>
            <person name="Bruce D."/>
            <person name="Goodwin L."/>
            <person name="Pitluck S."/>
            <person name="Rohde M."/>
            <person name="Goker M."/>
            <person name="Pati A."/>
            <person name="Ivanova N."/>
            <person name="Mavrommatis K."/>
            <person name="Chen A."/>
            <person name="Palaniappan K."/>
            <person name="D'haeseleer P."/>
            <person name="Chain P."/>
            <person name="Bristow J."/>
            <person name="Eisen J.A."/>
            <person name="Markowitz V."/>
            <person name="Hugenholtz P."/>
            <person name="Kyrpides N.C."/>
            <person name="Klenk H.P."/>
        </authorList>
    </citation>
    <scope>NUCLEOTIDE SEQUENCE [LARGE SCALE GENOMIC DNA]</scope>
    <source>
        <strain evidence="2">ATCC 43885 / DSM 4810 / JCM 11609 / LMG 19847 / NBRC 14762 / NCIMB 9860 / 6-10</strain>
    </source>
</reference>
<evidence type="ECO:0000313" key="2">
    <source>
        <dbReference type="Proteomes" id="UP000001919"/>
    </source>
</evidence>
<sequence length="157" mass="17070">MIDIDIARRLRDAGLDWAPADGDLFVIDNEQLREEPFMLSTMVIETGRGRAGEAVFRFNGTTEWALDSVEQHEAVWIPREDQLRAALGEAFGALRREDDGGFVVELRDAARSRATEEAEAAAEAGDAASVGEAPVREVPAPEAEDALAGALLIHLTR</sequence>
<evidence type="ECO:0000313" key="1">
    <source>
        <dbReference type="EMBL" id="ACU86163.1"/>
    </source>
</evidence>
<organism evidence="1 2">
    <name type="scientific">Brachybacterium faecium (strain ATCC 43885 / DSM 4810 / JCM 11609 / LMG 19847 / NBRC 14762 / NCIMB 9860 / 6-10)</name>
    <dbReference type="NCBI Taxonomy" id="446465"/>
    <lineage>
        <taxon>Bacteria</taxon>
        <taxon>Bacillati</taxon>
        <taxon>Actinomycetota</taxon>
        <taxon>Actinomycetes</taxon>
        <taxon>Micrococcales</taxon>
        <taxon>Dermabacteraceae</taxon>
        <taxon>Brachybacterium</taxon>
    </lineage>
</organism>
<dbReference type="PATRIC" id="fig|446465.5.peg.2346"/>
<proteinExistence type="predicted"/>
<dbReference type="OrthoDB" id="3295834at2"/>
<dbReference type="eggNOG" id="ENOG5032UN7">
    <property type="taxonomic scope" value="Bacteria"/>
</dbReference>